<evidence type="ECO:0000313" key="2">
    <source>
        <dbReference type="EMBL" id="KAE9592646.1"/>
    </source>
</evidence>
<keyword evidence="3" id="KW-1185">Reference proteome</keyword>
<dbReference type="OrthoDB" id="10423314at2759"/>
<name>A0A6A4NG41_LUPAL</name>
<gene>
    <name evidence="2" type="ORF">Lalb_Chr19g0131461</name>
</gene>
<sequence>MEAVLTPYPRDHKTNTFATNNQNIINIPKKNTRTKFSSNPYENFNTHASLLNPLPHYPNNTLSSSSSSSSYSSYQHKKQPPILPLPNVSPIIQHQRMMCQSLKSRKNRSRHDMSLISKKPTKHNEKNMDLFSEDLVFNMSPPPSSLPLPKFSVKSKFSSNKDTSTGVDTGATDNLRRLLRLL</sequence>
<dbReference type="Proteomes" id="UP000447434">
    <property type="component" value="Chromosome 19"/>
</dbReference>
<organism evidence="2 3">
    <name type="scientific">Lupinus albus</name>
    <name type="common">White lupine</name>
    <name type="synonym">Lupinus termis</name>
    <dbReference type="NCBI Taxonomy" id="3870"/>
    <lineage>
        <taxon>Eukaryota</taxon>
        <taxon>Viridiplantae</taxon>
        <taxon>Streptophyta</taxon>
        <taxon>Embryophyta</taxon>
        <taxon>Tracheophyta</taxon>
        <taxon>Spermatophyta</taxon>
        <taxon>Magnoliopsida</taxon>
        <taxon>eudicotyledons</taxon>
        <taxon>Gunneridae</taxon>
        <taxon>Pentapetalae</taxon>
        <taxon>rosids</taxon>
        <taxon>fabids</taxon>
        <taxon>Fabales</taxon>
        <taxon>Fabaceae</taxon>
        <taxon>Papilionoideae</taxon>
        <taxon>50 kb inversion clade</taxon>
        <taxon>genistoids sensu lato</taxon>
        <taxon>core genistoids</taxon>
        <taxon>Genisteae</taxon>
        <taxon>Lupinus</taxon>
    </lineage>
</organism>
<dbReference type="AlphaFoldDB" id="A0A6A4NG41"/>
<feature type="region of interest" description="Disordered" evidence="1">
    <location>
        <begin position="55"/>
        <end position="80"/>
    </location>
</feature>
<proteinExistence type="predicted"/>
<comment type="caution">
    <text evidence="2">The sequence shown here is derived from an EMBL/GenBank/DDBJ whole genome shotgun (WGS) entry which is preliminary data.</text>
</comment>
<protein>
    <submittedName>
        <fullName evidence="2">Uncharacterized protein</fullName>
    </submittedName>
</protein>
<dbReference type="EMBL" id="WOCE01000019">
    <property type="protein sequence ID" value="KAE9592646.1"/>
    <property type="molecule type" value="Genomic_DNA"/>
</dbReference>
<feature type="compositionally biased region" description="Low complexity" evidence="1">
    <location>
        <begin position="63"/>
        <end position="74"/>
    </location>
</feature>
<evidence type="ECO:0000313" key="3">
    <source>
        <dbReference type="Proteomes" id="UP000447434"/>
    </source>
</evidence>
<reference evidence="3" key="1">
    <citation type="journal article" date="2020" name="Nat. Commun.">
        <title>Genome sequence of the cluster root forming white lupin.</title>
        <authorList>
            <person name="Hufnagel B."/>
            <person name="Marques A."/>
            <person name="Soriano A."/>
            <person name="Marques L."/>
            <person name="Divol F."/>
            <person name="Doumas P."/>
            <person name="Sallet E."/>
            <person name="Mancinotti D."/>
            <person name="Carrere S."/>
            <person name="Marande W."/>
            <person name="Arribat S."/>
            <person name="Keller J."/>
            <person name="Huneau C."/>
            <person name="Blein T."/>
            <person name="Aime D."/>
            <person name="Laguerre M."/>
            <person name="Taylor J."/>
            <person name="Schubert V."/>
            <person name="Nelson M."/>
            <person name="Geu-Flores F."/>
            <person name="Crespi M."/>
            <person name="Gallardo-Guerrero K."/>
            <person name="Delaux P.-M."/>
            <person name="Salse J."/>
            <person name="Berges H."/>
            <person name="Guyot R."/>
            <person name="Gouzy J."/>
            <person name="Peret B."/>
        </authorList>
    </citation>
    <scope>NUCLEOTIDE SEQUENCE [LARGE SCALE GENOMIC DNA]</scope>
    <source>
        <strain evidence="3">cv. Amiga</strain>
    </source>
</reference>
<accession>A0A6A4NG41</accession>
<evidence type="ECO:0000256" key="1">
    <source>
        <dbReference type="SAM" id="MobiDB-lite"/>
    </source>
</evidence>